<accession>A0ABR2W5W4</accession>
<comment type="subcellular location">
    <subcellularLocation>
        <location evidence="1">Nucleus</location>
    </subcellularLocation>
</comment>
<dbReference type="Proteomes" id="UP001479436">
    <property type="component" value="Unassembled WGS sequence"/>
</dbReference>
<evidence type="ECO:0000256" key="4">
    <source>
        <dbReference type="ARBA" id="ARBA00023242"/>
    </source>
</evidence>
<feature type="compositionally biased region" description="Acidic residues" evidence="5">
    <location>
        <begin position="194"/>
        <end position="203"/>
    </location>
</feature>
<feature type="compositionally biased region" description="Acidic residues" evidence="5">
    <location>
        <begin position="289"/>
        <end position="303"/>
    </location>
</feature>
<keyword evidence="3" id="KW-0175">Coiled coil</keyword>
<evidence type="ECO:0000256" key="1">
    <source>
        <dbReference type="ARBA" id="ARBA00004123"/>
    </source>
</evidence>
<dbReference type="PANTHER" id="PTHR23405:SF5">
    <property type="entry name" value="THO COMPLEX SUBUNIT 7 HOMOLOG"/>
    <property type="match status" value="1"/>
</dbReference>
<keyword evidence="7" id="KW-1185">Reference proteome</keyword>
<feature type="region of interest" description="Disordered" evidence="5">
    <location>
        <begin position="176"/>
        <end position="341"/>
    </location>
</feature>
<sequence>MDDDTIIRNRLSVDERPLKRCLKRFLTWSNSIKAASMEEAELQFPLVVAEFAQYEQTMLRNQFIQDMSQVQVKHFAQDSDTIAQDIKATQNAIQVLSKQLKEAQVELNNKIEYDKMTKEIRQHPNREDSLRDIHKLKTDIAKLESENVTHTKSMELRQEQFRMILDAISNMQRALKEEKDVAENKSDEPKAFDSDAEPDDLIDSMETSTPGGPDKPDSQPSDVVVKHDEVKPENADQPVIVVEPVSADGSNVGDEEHKYTPLPSPIPQSPSSSSSESGAEDQNQPANGEVEEEGVISEDDGDDPMNIYEDKPASTVESPLTEIGELPETPGVLRDEDMDTM</sequence>
<evidence type="ECO:0000256" key="2">
    <source>
        <dbReference type="ARBA" id="ARBA00006482"/>
    </source>
</evidence>
<dbReference type="InterPro" id="IPR008501">
    <property type="entry name" value="THOC7/Mft1"/>
</dbReference>
<dbReference type="Pfam" id="PF05615">
    <property type="entry name" value="THOC7"/>
    <property type="match status" value="1"/>
</dbReference>
<organism evidence="6 7">
    <name type="scientific">Basidiobolus ranarum</name>
    <dbReference type="NCBI Taxonomy" id="34480"/>
    <lineage>
        <taxon>Eukaryota</taxon>
        <taxon>Fungi</taxon>
        <taxon>Fungi incertae sedis</taxon>
        <taxon>Zoopagomycota</taxon>
        <taxon>Entomophthoromycotina</taxon>
        <taxon>Basidiobolomycetes</taxon>
        <taxon>Basidiobolales</taxon>
        <taxon>Basidiobolaceae</taxon>
        <taxon>Basidiobolus</taxon>
    </lineage>
</organism>
<dbReference type="EMBL" id="JASJQH010007001">
    <property type="protein sequence ID" value="KAK9720794.1"/>
    <property type="molecule type" value="Genomic_DNA"/>
</dbReference>
<evidence type="ECO:0000256" key="5">
    <source>
        <dbReference type="SAM" id="MobiDB-lite"/>
    </source>
</evidence>
<keyword evidence="4" id="KW-0539">Nucleus</keyword>
<reference evidence="6 7" key="1">
    <citation type="submission" date="2023-04" db="EMBL/GenBank/DDBJ databases">
        <title>Genome of Basidiobolus ranarum AG-B5.</title>
        <authorList>
            <person name="Stajich J.E."/>
            <person name="Carter-House D."/>
            <person name="Gryganskyi A."/>
        </authorList>
    </citation>
    <scope>NUCLEOTIDE SEQUENCE [LARGE SCALE GENOMIC DNA]</scope>
    <source>
        <strain evidence="6 7">AG-B5</strain>
    </source>
</reference>
<dbReference type="PANTHER" id="PTHR23405">
    <property type="entry name" value="MAINTENANCE OF KILLER 16 MAK16 PROTEIN-RELATED"/>
    <property type="match status" value="1"/>
</dbReference>
<comment type="similarity">
    <text evidence="2">Belongs to the THOC7 family.</text>
</comment>
<feature type="compositionally biased region" description="Basic and acidic residues" evidence="5">
    <location>
        <begin position="224"/>
        <end position="234"/>
    </location>
</feature>
<evidence type="ECO:0000256" key="3">
    <source>
        <dbReference type="ARBA" id="ARBA00023054"/>
    </source>
</evidence>
<evidence type="ECO:0000313" key="6">
    <source>
        <dbReference type="EMBL" id="KAK9720794.1"/>
    </source>
</evidence>
<evidence type="ECO:0000313" key="7">
    <source>
        <dbReference type="Proteomes" id="UP001479436"/>
    </source>
</evidence>
<name>A0ABR2W5W4_9FUNG</name>
<feature type="compositionally biased region" description="Basic and acidic residues" evidence="5">
    <location>
        <begin position="176"/>
        <end position="193"/>
    </location>
</feature>
<gene>
    <name evidence="6" type="primary">THOC7</name>
    <name evidence="6" type="ORF">K7432_003897</name>
</gene>
<proteinExistence type="inferred from homology"/>
<comment type="caution">
    <text evidence="6">The sequence shown here is derived from an EMBL/GenBank/DDBJ whole genome shotgun (WGS) entry which is preliminary data.</text>
</comment>
<protein>
    <submittedName>
        <fullName evidence="6">THO complex subunit 7</fullName>
    </submittedName>
</protein>